<dbReference type="Gene3D" id="3.30.70.330">
    <property type="match status" value="1"/>
</dbReference>
<dbReference type="AlphaFoldDB" id="A0AB34K9U3"/>
<keyword evidence="1" id="KW-0694">RNA-binding</keyword>
<keyword evidence="4" id="KW-1185">Reference proteome</keyword>
<protein>
    <recommendedName>
        <fullName evidence="2">RRM domain-containing protein</fullName>
    </recommendedName>
</protein>
<dbReference type="EMBL" id="JBGBPQ010000001">
    <property type="protein sequence ID" value="KAL1529918.1"/>
    <property type="molecule type" value="Genomic_DNA"/>
</dbReference>
<evidence type="ECO:0000313" key="4">
    <source>
        <dbReference type="Proteomes" id="UP001515480"/>
    </source>
</evidence>
<dbReference type="GO" id="GO:0003723">
    <property type="term" value="F:RNA binding"/>
    <property type="evidence" value="ECO:0007669"/>
    <property type="project" value="UniProtKB-UniRule"/>
</dbReference>
<dbReference type="PROSITE" id="PS50102">
    <property type="entry name" value="RRM"/>
    <property type="match status" value="1"/>
</dbReference>
<proteinExistence type="predicted"/>
<dbReference type="Proteomes" id="UP001515480">
    <property type="component" value="Unassembled WGS sequence"/>
</dbReference>
<feature type="domain" description="RRM" evidence="2">
    <location>
        <begin position="126"/>
        <end position="205"/>
    </location>
</feature>
<sequence length="222" mass="25299">MATRRIISRALSSVSAKRSTPHPDARVLWVSYADPQTVRRRLVGVSQQVRNMLKGRKAYSGPLPELIFPLEQKRIRHGFWFMQFADADSMLEGQAELNQRPFRSKCGSIEGTILIDQGRKPLQLRTMLQLDEKPLYLVEKWLHNKFGTFGRIDEVHLPRLQCNWDGGMAFVHFNNADDAYEALQQLDGTPSCILGCNMFVNFSSPDPLYTGPQSESDEQMLA</sequence>
<dbReference type="InterPro" id="IPR035979">
    <property type="entry name" value="RBD_domain_sf"/>
</dbReference>
<comment type="caution">
    <text evidence="3">The sequence shown here is derived from an EMBL/GenBank/DDBJ whole genome shotgun (WGS) entry which is preliminary data.</text>
</comment>
<reference evidence="3 4" key="1">
    <citation type="journal article" date="2024" name="Science">
        <title>Giant polyketide synthase enzymes in the biosynthesis of giant marine polyether toxins.</title>
        <authorList>
            <person name="Fallon T.R."/>
            <person name="Shende V.V."/>
            <person name="Wierzbicki I.H."/>
            <person name="Pendleton A.L."/>
            <person name="Watervoot N.F."/>
            <person name="Auber R.P."/>
            <person name="Gonzalez D.J."/>
            <person name="Wisecaver J.H."/>
            <person name="Moore B.S."/>
        </authorList>
    </citation>
    <scope>NUCLEOTIDE SEQUENCE [LARGE SCALE GENOMIC DNA]</scope>
    <source>
        <strain evidence="3 4">12B1</strain>
    </source>
</reference>
<organism evidence="3 4">
    <name type="scientific">Prymnesium parvum</name>
    <name type="common">Toxic golden alga</name>
    <dbReference type="NCBI Taxonomy" id="97485"/>
    <lineage>
        <taxon>Eukaryota</taxon>
        <taxon>Haptista</taxon>
        <taxon>Haptophyta</taxon>
        <taxon>Prymnesiophyceae</taxon>
        <taxon>Prymnesiales</taxon>
        <taxon>Prymnesiaceae</taxon>
        <taxon>Prymnesium</taxon>
    </lineage>
</organism>
<dbReference type="InterPro" id="IPR012677">
    <property type="entry name" value="Nucleotide-bd_a/b_plait_sf"/>
</dbReference>
<accession>A0AB34K9U3</accession>
<name>A0AB34K9U3_PRYPA</name>
<dbReference type="CDD" id="cd00590">
    <property type="entry name" value="RRM_SF"/>
    <property type="match status" value="1"/>
</dbReference>
<evidence type="ECO:0000256" key="1">
    <source>
        <dbReference type="PROSITE-ProRule" id="PRU00176"/>
    </source>
</evidence>
<gene>
    <name evidence="3" type="ORF">AB1Y20_000846</name>
</gene>
<dbReference type="Pfam" id="PF00076">
    <property type="entry name" value="RRM_1"/>
    <property type="match status" value="1"/>
</dbReference>
<evidence type="ECO:0000259" key="2">
    <source>
        <dbReference type="PROSITE" id="PS50102"/>
    </source>
</evidence>
<dbReference type="SUPFAM" id="SSF54928">
    <property type="entry name" value="RNA-binding domain, RBD"/>
    <property type="match status" value="1"/>
</dbReference>
<evidence type="ECO:0000313" key="3">
    <source>
        <dbReference type="EMBL" id="KAL1529918.1"/>
    </source>
</evidence>
<dbReference type="InterPro" id="IPR000504">
    <property type="entry name" value="RRM_dom"/>
</dbReference>